<feature type="domain" description="Cilia- and flagella-associated protein 69 ARM repeats" evidence="2">
    <location>
        <begin position="538"/>
        <end position="627"/>
    </location>
</feature>
<feature type="compositionally biased region" description="Basic and acidic residues" evidence="1">
    <location>
        <begin position="872"/>
        <end position="892"/>
    </location>
</feature>
<dbReference type="Proteomes" id="UP000007266">
    <property type="component" value="Linkage group 5"/>
</dbReference>
<dbReference type="InterPro" id="IPR048732">
    <property type="entry name" value="CFA69"/>
</dbReference>
<organism evidence="3 4">
    <name type="scientific">Tribolium castaneum</name>
    <name type="common">Red flour beetle</name>
    <dbReference type="NCBI Taxonomy" id="7070"/>
    <lineage>
        <taxon>Eukaryota</taxon>
        <taxon>Metazoa</taxon>
        <taxon>Ecdysozoa</taxon>
        <taxon>Arthropoda</taxon>
        <taxon>Hexapoda</taxon>
        <taxon>Insecta</taxon>
        <taxon>Pterygota</taxon>
        <taxon>Neoptera</taxon>
        <taxon>Endopterygota</taxon>
        <taxon>Coleoptera</taxon>
        <taxon>Polyphaga</taxon>
        <taxon>Cucujiformia</taxon>
        <taxon>Tenebrionidae</taxon>
        <taxon>Tenebrionidae incertae sedis</taxon>
        <taxon>Tribolium</taxon>
    </lineage>
</organism>
<dbReference type="OMA" id="DIDIYVF"/>
<evidence type="ECO:0000313" key="4">
    <source>
        <dbReference type="Proteomes" id="UP000007266"/>
    </source>
</evidence>
<evidence type="ECO:0000259" key="2">
    <source>
        <dbReference type="Pfam" id="PF21049"/>
    </source>
</evidence>
<gene>
    <name evidence="3" type="primary">AUGUSTUS-3.0.2_13877</name>
    <name evidence="3" type="ORF">TcasGA2_TC013877</name>
</gene>
<proteinExistence type="predicted"/>
<accession>D6WNL1</accession>
<evidence type="ECO:0000313" key="3">
    <source>
        <dbReference type="EMBL" id="EFA03766.2"/>
    </source>
</evidence>
<name>D6WNL1_TRICA</name>
<dbReference type="GO" id="GO:1902093">
    <property type="term" value="P:positive regulation of flagellated sperm motility"/>
    <property type="evidence" value="ECO:0000318"/>
    <property type="project" value="GO_Central"/>
</dbReference>
<protein>
    <recommendedName>
        <fullName evidence="2">Cilia- and flagella-associated protein 69 ARM repeats domain-containing protein</fullName>
    </recommendedName>
</protein>
<evidence type="ECO:0000256" key="1">
    <source>
        <dbReference type="SAM" id="MobiDB-lite"/>
    </source>
</evidence>
<dbReference type="AlphaFoldDB" id="D6WNL1"/>
<dbReference type="PANTHER" id="PTHR14716">
    <property type="entry name" value="CILIA- AND FLAGELLA-ASSOCIATED PROTEIN 69"/>
    <property type="match status" value="1"/>
</dbReference>
<dbReference type="GO" id="GO:0097225">
    <property type="term" value="C:sperm midpiece"/>
    <property type="evidence" value="ECO:0000318"/>
    <property type="project" value="GO_Central"/>
</dbReference>
<feature type="region of interest" description="Disordered" evidence="1">
    <location>
        <begin position="857"/>
        <end position="892"/>
    </location>
</feature>
<dbReference type="Pfam" id="PF21049">
    <property type="entry name" value="CFA69_ARM_rpt"/>
    <property type="match status" value="2"/>
</dbReference>
<keyword evidence="4" id="KW-1185">Reference proteome</keyword>
<dbReference type="GO" id="GO:0097730">
    <property type="term" value="C:non-motile cilium"/>
    <property type="evidence" value="ECO:0000318"/>
    <property type="project" value="GO_Central"/>
</dbReference>
<dbReference type="PANTHER" id="PTHR14716:SF0">
    <property type="entry name" value="CILIA- AND FLAGELLA-ASSOCIATED PROTEIN 69"/>
    <property type="match status" value="1"/>
</dbReference>
<feature type="domain" description="Cilia- and flagella-associated protein 69 ARM repeats" evidence="2">
    <location>
        <begin position="23"/>
        <end position="429"/>
    </location>
</feature>
<dbReference type="EMBL" id="KQ971342">
    <property type="protein sequence ID" value="EFA03766.2"/>
    <property type="molecule type" value="Genomic_DNA"/>
</dbReference>
<dbReference type="eggNOG" id="ENOG502QV2V">
    <property type="taxonomic scope" value="Eukaryota"/>
</dbReference>
<reference evidence="3 4" key="2">
    <citation type="journal article" date="2010" name="Nucleic Acids Res.">
        <title>BeetleBase in 2010: revisions to provide comprehensive genomic information for Tribolium castaneum.</title>
        <authorList>
            <person name="Kim H.S."/>
            <person name="Murphy T."/>
            <person name="Xia J."/>
            <person name="Caragea D."/>
            <person name="Park Y."/>
            <person name="Beeman R.W."/>
            <person name="Lorenzen M.D."/>
            <person name="Butcher S."/>
            <person name="Manak J.R."/>
            <person name="Brown S.J."/>
        </authorList>
    </citation>
    <scope>GENOME REANNOTATION</scope>
    <source>
        <strain evidence="3 4">Georgia GA2</strain>
    </source>
</reference>
<sequence length="892" mass="103343">MASGDNRKTKLKCPPKNPCLLIRQLVELIEHPISQNATERHLQLLNEFLNASHYAFWLQDIPFIIRLYENIVKRIDKFPQYKQPLECLLYFSAIPPMLTKNSDKLEYVRDFQEYFSVLGYLILCLHDDNFKKLVLNAIRNLLQPKPPIGYCCVPLDYCKEAAEKSRLPEVLAQLLQVVSDQLYPLLLDVMFLLCEISPKVCEEIVAENAIEYLLQRLEPTWHERPSEIKPRNPSSQDNIPILDDTCCILWKLLNVVDAQKNNVPNPSLFALWSLQYAFRWSSVCPGHRVNRNNLTALILKIMITFPTMEFIESDLGEDIAVLALAVANCGFRSNLEFSEDELDFQFNKIIWACLHFFRQYQGGDEVLKQSELIAALTKCIFQEHPATKDHIEEFCELTKIILRVSPKYLPSSHEKFMEVNGPLKVVKMIEGFLIKTYEMEVLDCYMYCLTEMLLQKNADLLRILGENNTYDIVASTCWKVLTISKSLTKFNQKVLTRGFTILQLLLSAGYADDKPITLCLDFLNRVIHPNENDPLIDVRATICALHLLWQSVVTSNSSYSKFLKKGGIYILLDITELCAFPAKVVSLGLLADTAEKSPSIPYFITWRKKGQRLLPMLMEIFRNEKMMTCHSIESQNENVWLVLCDGQKINFRADCLTQEQLLESCRCKVHAILYALKVRFRESVEVADENYKLFSGKLKTDDELTMLFAENYSSLKMCQSWIRVFRELQSEGVTPVEVDGDHLNEKLERIRHWKQYLRYKIRQIVQKESQQDHFNELETYTTLKDARLSDALDGLKELRYISNCTERMFQMRKKLKLQREVEVLRSRNTNFHRTISAGLFTNVYNQSISIQSNIVFDKKDDQSPPSPVSLDDNQRLSDSGSEHDLSEHGLEC</sequence>
<dbReference type="InParanoid" id="D6WNL1"/>
<reference evidence="3 4" key="1">
    <citation type="journal article" date="2008" name="Nature">
        <title>The genome of the model beetle and pest Tribolium castaneum.</title>
        <authorList>
            <consortium name="Tribolium Genome Sequencing Consortium"/>
            <person name="Richards S."/>
            <person name="Gibbs R.A."/>
            <person name="Weinstock G.M."/>
            <person name="Brown S.J."/>
            <person name="Denell R."/>
            <person name="Beeman R.W."/>
            <person name="Gibbs R."/>
            <person name="Beeman R.W."/>
            <person name="Brown S.J."/>
            <person name="Bucher G."/>
            <person name="Friedrich M."/>
            <person name="Grimmelikhuijzen C.J."/>
            <person name="Klingler M."/>
            <person name="Lorenzen M."/>
            <person name="Richards S."/>
            <person name="Roth S."/>
            <person name="Schroder R."/>
            <person name="Tautz D."/>
            <person name="Zdobnov E.M."/>
            <person name="Muzny D."/>
            <person name="Gibbs R.A."/>
            <person name="Weinstock G.M."/>
            <person name="Attaway T."/>
            <person name="Bell S."/>
            <person name="Buhay C.J."/>
            <person name="Chandrabose M.N."/>
            <person name="Chavez D."/>
            <person name="Clerk-Blankenburg K.P."/>
            <person name="Cree A."/>
            <person name="Dao M."/>
            <person name="Davis C."/>
            <person name="Chacko J."/>
            <person name="Dinh H."/>
            <person name="Dugan-Rocha S."/>
            <person name="Fowler G."/>
            <person name="Garner T.T."/>
            <person name="Garnes J."/>
            <person name="Gnirke A."/>
            <person name="Hawes A."/>
            <person name="Hernandez J."/>
            <person name="Hines S."/>
            <person name="Holder M."/>
            <person name="Hume J."/>
            <person name="Jhangiani S.N."/>
            <person name="Joshi V."/>
            <person name="Khan Z.M."/>
            <person name="Jackson L."/>
            <person name="Kovar C."/>
            <person name="Kowis A."/>
            <person name="Lee S."/>
            <person name="Lewis L.R."/>
            <person name="Margolis J."/>
            <person name="Morgan M."/>
            <person name="Nazareth L.V."/>
            <person name="Nguyen N."/>
            <person name="Okwuonu G."/>
            <person name="Parker D."/>
            <person name="Richards S."/>
            <person name="Ruiz S.J."/>
            <person name="Santibanez J."/>
            <person name="Savard J."/>
            <person name="Scherer S.E."/>
            <person name="Schneider B."/>
            <person name="Sodergren E."/>
            <person name="Tautz D."/>
            <person name="Vattahil S."/>
            <person name="Villasana D."/>
            <person name="White C.S."/>
            <person name="Wright R."/>
            <person name="Park Y."/>
            <person name="Beeman R.W."/>
            <person name="Lord J."/>
            <person name="Oppert B."/>
            <person name="Lorenzen M."/>
            <person name="Brown S."/>
            <person name="Wang L."/>
            <person name="Savard J."/>
            <person name="Tautz D."/>
            <person name="Richards S."/>
            <person name="Weinstock G."/>
            <person name="Gibbs R.A."/>
            <person name="Liu Y."/>
            <person name="Worley K."/>
            <person name="Weinstock G."/>
            <person name="Elsik C.G."/>
            <person name="Reese J.T."/>
            <person name="Elhaik E."/>
            <person name="Landan G."/>
            <person name="Graur D."/>
            <person name="Arensburger P."/>
            <person name="Atkinson P."/>
            <person name="Beeman R.W."/>
            <person name="Beidler J."/>
            <person name="Brown S.J."/>
            <person name="Demuth J.P."/>
            <person name="Drury D.W."/>
            <person name="Du Y.Z."/>
            <person name="Fujiwara H."/>
            <person name="Lorenzen M."/>
            <person name="Maselli V."/>
            <person name="Osanai M."/>
            <person name="Park Y."/>
            <person name="Robertson H.M."/>
            <person name="Tu Z."/>
            <person name="Wang J.J."/>
            <person name="Wang S."/>
            <person name="Richards S."/>
            <person name="Song H."/>
            <person name="Zhang L."/>
            <person name="Sodergren E."/>
            <person name="Werner D."/>
            <person name="Stanke M."/>
            <person name="Morgenstern B."/>
            <person name="Solovyev V."/>
            <person name="Kosarev P."/>
            <person name="Brown G."/>
            <person name="Chen H.C."/>
            <person name="Ermolaeva O."/>
            <person name="Hlavina W."/>
            <person name="Kapustin Y."/>
            <person name="Kiryutin B."/>
            <person name="Kitts P."/>
            <person name="Maglott D."/>
            <person name="Pruitt K."/>
            <person name="Sapojnikov V."/>
            <person name="Souvorov A."/>
            <person name="Mackey A.J."/>
            <person name="Waterhouse R.M."/>
            <person name="Wyder S."/>
            <person name="Zdobnov E.M."/>
            <person name="Zdobnov E.M."/>
            <person name="Wyder S."/>
            <person name="Kriventseva E.V."/>
            <person name="Kadowaki T."/>
            <person name="Bork P."/>
            <person name="Aranda M."/>
            <person name="Bao R."/>
            <person name="Beermann A."/>
            <person name="Berns N."/>
            <person name="Bolognesi R."/>
            <person name="Bonneton F."/>
            <person name="Bopp D."/>
            <person name="Brown S.J."/>
            <person name="Bucher G."/>
            <person name="Butts T."/>
            <person name="Chaumot A."/>
            <person name="Denell R.E."/>
            <person name="Ferrier D.E."/>
            <person name="Friedrich M."/>
            <person name="Gordon C.M."/>
            <person name="Jindra M."/>
            <person name="Klingler M."/>
            <person name="Lan Q."/>
            <person name="Lattorff H.M."/>
            <person name="Laudet V."/>
            <person name="von Levetsow C."/>
            <person name="Liu Z."/>
            <person name="Lutz R."/>
            <person name="Lynch J.A."/>
            <person name="da Fonseca R.N."/>
            <person name="Posnien N."/>
            <person name="Reuter R."/>
            <person name="Roth S."/>
            <person name="Savard J."/>
            <person name="Schinko J.B."/>
            <person name="Schmitt C."/>
            <person name="Schoppmeier M."/>
            <person name="Schroder R."/>
            <person name="Shippy T.D."/>
            <person name="Simonnet F."/>
            <person name="Marques-Souza H."/>
            <person name="Tautz D."/>
            <person name="Tomoyasu Y."/>
            <person name="Trauner J."/>
            <person name="Van der Zee M."/>
            <person name="Vervoort M."/>
            <person name="Wittkopp N."/>
            <person name="Wimmer E.A."/>
            <person name="Yang X."/>
            <person name="Jones A.K."/>
            <person name="Sattelle D.B."/>
            <person name="Ebert P.R."/>
            <person name="Nelson D."/>
            <person name="Scott J.G."/>
            <person name="Beeman R.W."/>
            <person name="Muthukrishnan S."/>
            <person name="Kramer K.J."/>
            <person name="Arakane Y."/>
            <person name="Beeman R.W."/>
            <person name="Zhu Q."/>
            <person name="Hogenkamp D."/>
            <person name="Dixit R."/>
            <person name="Oppert B."/>
            <person name="Jiang H."/>
            <person name="Zou Z."/>
            <person name="Marshall J."/>
            <person name="Elpidina E."/>
            <person name="Vinokurov K."/>
            <person name="Oppert C."/>
            <person name="Zou Z."/>
            <person name="Evans J."/>
            <person name="Lu Z."/>
            <person name="Zhao P."/>
            <person name="Sumathipala N."/>
            <person name="Altincicek B."/>
            <person name="Vilcinskas A."/>
            <person name="Williams M."/>
            <person name="Hultmark D."/>
            <person name="Hetru C."/>
            <person name="Jiang H."/>
            <person name="Grimmelikhuijzen C.J."/>
            <person name="Hauser F."/>
            <person name="Cazzamali G."/>
            <person name="Williamson M."/>
            <person name="Park Y."/>
            <person name="Li B."/>
            <person name="Tanaka Y."/>
            <person name="Predel R."/>
            <person name="Neupert S."/>
            <person name="Schachtner J."/>
            <person name="Verleyen P."/>
            <person name="Raible F."/>
            <person name="Bork P."/>
            <person name="Friedrich M."/>
            <person name="Walden K.K."/>
            <person name="Robertson H.M."/>
            <person name="Angeli S."/>
            <person name="Foret S."/>
            <person name="Bucher G."/>
            <person name="Schuetz S."/>
            <person name="Maleszka R."/>
            <person name="Wimmer E.A."/>
            <person name="Beeman R.W."/>
            <person name="Lorenzen M."/>
            <person name="Tomoyasu Y."/>
            <person name="Miller S.C."/>
            <person name="Grossmann D."/>
            <person name="Bucher G."/>
        </authorList>
    </citation>
    <scope>NUCLEOTIDE SEQUENCE [LARGE SCALE GENOMIC DNA]</scope>
    <source>
        <strain evidence="3 4">Georgia GA2</strain>
    </source>
</reference>
<dbReference type="InterPro" id="IPR048733">
    <property type="entry name" value="CFA69_ARM_dom"/>
</dbReference>
<dbReference type="HOGENOM" id="CLU_354247_0_0_1"/>